<evidence type="ECO:0000259" key="6">
    <source>
        <dbReference type="Pfam" id="PF07980"/>
    </source>
</evidence>
<evidence type="ECO:0000256" key="1">
    <source>
        <dbReference type="ARBA" id="ARBA00004442"/>
    </source>
</evidence>
<dbReference type="Pfam" id="PF07980">
    <property type="entry name" value="SusD_RagB"/>
    <property type="match status" value="1"/>
</dbReference>
<proteinExistence type="inferred from homology"/>
<evidence type="ECO:0000256" key="5">
    <source>
        <dbReference type="ARBA" id="ARBA00023237"/>
    </source>
</evidence>
<accession>A0ABR7QB85</accession>
<evidence type="ECO:0000256" key="2">
    <source>
        <dbReference type="ARBA" id="ARBA00006275"/>
    </source>
</evidence>
<comment type="similarity">
    <text evidence="2">Belongs to the SusD family.</text>
</comment>
<dbReference type="SUPFAM" id="SSF48452">
    <property type="entry name" value="TPR-like"/>
    <property type="match status" value="1"/>
</dbReference>
<evidence type="ECO:0000256" key="4">
    <source>
        <dbReference type="ARBA" id="ARBA00023136"/>
    </source>
</evidence>
<dbReference type="EMBL" id="JACGWS010000008">
    <property type="protein sequence ID" value="MBC8755797.1"/>
    <property type="molecule type" value="Genomic_DNA"/>
</dbReference>
<dbReference type="Pfam" id="PF14322">
    <property type="entry name" value="SusD-like_3"/>
    <property type="match status" value="1"/>
</dbReference>
<keyword evidence="4" id="KW-0472">Membrane</keyword>
<evidence type="ECO:0000256" key="3">
    <source>
        <dbReference type="ARBA" id="ARBA00022729"/>
    </source>
</evidence>
<evidence type="ECO:0000313" key="8">
    <source>
        <dbReference type="EMBL" id="MBC8755797.1"/>
    </source>
</evidence>
<protein>
    <submittedName>
        <fullName evidence="8">RagB/SusD family nutrient uptake outer membrane protein</fullName>
    </submittedName>
</protein>
<keyword evidence="5" id="KW-0998">Cell outer membrane</keyword>
<dbReference type="InterPro" id="IPR033985">
    <property type="entry name" value="SusD-like_N"/>
</dbReference>
<dbReference type="PROSITE" id="PS51257">
    <property type="entry name" value="PROKAR_LIPOPROTEIN"/>
    <property type="match status" value="1"/>
</dbReference>
<evidence type="ECO:0000259" key="7">
    <source>
        <dbReference type="Pfam" id="PF14322"/>
    </source>
</evidence>
<feature type="domain" description="SusD-like N-terminal" evidence="7">
    <location>
        <begin position="82"/>
        <end position="207"/>
    </location>
</feature>
<dbReference type="Proteomes" id="UP000619238">
    <property type="component" value="Unassembled WGS sequence"/>
</dbReference>
<reference evidence="8 9" key="1">
    <citation type="submission" date="2020-07" db="EMBL/GenBank/DDBJ databases">
        <title>Description of Kordia aestuariivivens sp. nov., isolated from a tidal flat.</title>
        <authorList>
            <person name="Park S."/>
            <person name="Yoon J.-H."/>
        </authorList>
    </citation>
    <scope>NUCLEOTIDE SEQUENCE [LARGE SCALE GENOMIC DNA]</scope>
    <source>
        <strain evidence="8 9">YSTF-M3</strain>
    </source>
</reference>
<name>A0ABR7QB85_9FLAO</name>
<dbReference type="InterPro" id="IPR012944">
    <property type="entry name" value="SusD_RagB_dom"/>
</dbReference>
<dbReference type="RefSeq" id="WP_187562842.1">
    <property type="nucleotide sequence ID" value="NZ_JACGWS010000008.1"/>
</dbReference>
<organism evidence="8 9">
    <name type="scientific">Kordia aestuariivivens</name>
    <dbReference type="NCBI Taxonomy" id="2759037"/>
    <lineage>
        <taxon>Bacteria</taxon>
        <taxon>Pseudomonadati</taxon>
        <taxon>Bacteroidota</taxon>
        <taxon>Flavobacteriia</taxon>
        <taxon>Flavobacteriales</taxon>
        <taxon>Flavobacteriaceae</taxon>
        <taxon>Kordia</taxon>
    </lineage>
</organism>
<keyword evidence="3" id="KW-0732">Signal</keyword>
<comment type="subcellular location">
    <subcellularLocation>
        <location evidence="1">Cell outer membrane</location>
    </subcellularLocation>
</comment>
<comment type="caution">
    <text evidence="8">The sequence shown here is derived from an EMBL/GenBank/DDBJ whole genome shotgun (WGS) entry which is preliminary data.</text>
</comment>
<sequence>MKKYFLIPIIITLLFAVSCDDQLERFPVDSLVEETAYQSVSDLEAGLRGAINSINRGGGTASLIAFNSIFTDNTRIGGNNGGQQLNLLNQILNSQTGDQGTWADRYNAINNFNRVLAGAAAITPGASETSAYNEVLAQCYAFRAYLHHDVLTYYSEDLLNGSALGVHYQNTVSTSDFPARATVAENLTEIDNDLTLAASLMPSSSTDKNFATQDFITFLRARVALYSGDYTTAISNANSLISSYSLANQAQYTAMFNGDTDTTEVIFKFDNVQGNNSNIAFNWIFTGTGGNFIEMSTELFGLFTTGDVRRTVNVDPASDPGANPPLLTIGKYPAGADTNYINDYKAMRLSEIYLIRAEAHARKAAPDFAAASADVNAVRTARFGSPQTTAAYTSLNEAITGIKAERRLELCYEGFRFVDLKRYRNILNQGIERDASDCAGGIPCSLPVSSEKFTFPIPQAEINANPNMTQNSGY</sequence>
<dbReference type="InterPro" id="IPR011990">
    <property type="entry name" value="TPR-like_helical_dom_sf"/>
</dbReference>
<gene>
    <name evidence="8" type="ORF">H2O64_14060</name>
</gene>
<keyword evidence="9" id="KW-1185">Reference proteome</keyword>
<feature type="domain" description="RagB/SusD" evidence="6">
    <location>
        <begin position="342"/>
        <end position="474"/>
    </location>
</feature>
<evidence type="ECO:0000313" key="9">
    <source>
        <dbReference type="Proteomes" id="UP000619238"/>
    </source>
</evidence>
<dbReference type="Gene3D" id="1.25.40.390">
    <property type="match status" value="1"/>
</dbReference>